<dbReference type="PROSITE" id="PS50068">
    <property type="entry name" value="LDLRA_2"/>
    <property type="match status" value="1"/>
</dbReference>
<dbReference type="CDD" id="cd00112">
    <property type="entry name" value="LDLa"/>
    <property type="match status" value="1"/>
</dbReference>
<dbReference type="InterPro" id="IPR001254">
    <property type="entry name" value="Trypsin_dom"/>
</dbReference>
<dbReference type="InterPro" id="IPR043504">
    <property type="entry name" value="Peptidase_S1_PA_chymotrypsin"/>
</dbReference>
<name>A0A6G0XWE8_APHCR</name>
<dbReference type="PANTHER" id="PTHR24252">
    <property type="entry name" value="ACROSIN-RELATED"/>
    <property type="match status" value="1"/>
</dbReference>
<dbReference type="PROSITE" id="PS00134">
    <property type="entry name" value="TRYPSIN_HIS"/>
    <property type="match status" value="1"/>
</dbReference>
<keyword evidence="5" id="KW-1185">Reference proteome</keyword>
<dbReference type="InterPro" id="IPR023415">
    <property type="entry name" value="LDLR_class-A_CS"/>
</dbReference>
<dbReference type="EMBL" id="VUJU01007500">
    <property type="protein sequence ID" value="KAF0744880.1"/>
    <property type="molecule type" value="Genomic_DNA"/>
</dbReference>
<feature type="non-terminal residue" evidence="4">
    <location>
        <position position="221"/>
    </location>
</feature>
<dbReference type="OrthoDB" id="6625545at2759"/>
<dbReference type="GO" id="GO:0006508">
    <property type="term" value="P:proteolysis"/>
    <property type="evidence" value="ECO:0007669"/>
    <property type="project" value="InterPro"/>
</dbReference>
<dbReference type="InterPro" id="IPR036055">
    <property type="entry name" value="LDL_receptor-like_sf"/>
</dbReference>
<comment type="caution">
    <text evidence="2">Lacks conserved residue(s) required for the propagation of feature annotation.</text>
</comment>
<sequence length="221" mass="24829">MLFCTQNLYKLSSEESFVCSNGLCITLSSVCDGQEDCSDGSDEKLELCDRFIFEKYNIEDCGRVYITGHPAHNTDAKKAIIGTAPWNVGIYRLNKDHITYDLICGGSIIAPNLVISAAHCFWERELLSNIISINNDSYKVAVSKYDRNFTIVDSEFTQIMNVEIIYLHEYYNGVTNFHDHDIAVIVLSNRVSFNSGVAPVCIDWKSIYNVPIGDRGKVGLM</sequence>
<feature type="domain" description="Peptidase S1" evidence="3">
    <location>
        <begin position="65"/>
        <end position="221"/>
    </location>
</feature>
<evidence type="ECO:0000313" key="5">
    <source>
        <dbReference type="Proteomes" id="UP000478052"/>
    </source>
</evidence>
<dbReference type="SMART" id="SM00192">
    <property type="entry name" value="LDLa"/>
    <property type="match status" value="1"/>
</dbReference>
<dbReference type="SUPFAM" id="SSF50494">
    <property type="entry name" value="Trypsin-like serine proteases"/>
    <property type="match status" value="1"/>
</dbReference>
<dbReference type="Gene3D" id="4.10.400.10">
    <property type="entry name" value="Low-density Lipoprotein Receptor"/>
    <property type="match status" value="1"/>
</dbReference>
<dbReference type="InterPro" id="IPR018114">
    <property type="entry name" value="TRYPSIN_HIS"/>
</dbReference>
<evidence type="ECO:0000259" key="3">
    <source>
        <dbReference type="PROSITE" id="PS50240"/>
    </source>
</evidence>
<accession>A0A6G0XWE8</accession>
<gene>
    <name evidence="4" type="ORF">FWK35_00032701</name>
</gene>
<evidence type="ECO:0000256" key="2">
    <source>
        <dbReference type="PROSITE-ProRule" id="PRU00124"/>
    </source>
</evidence>
<dbReference type="PROSITE" id="PS50240">
    <property type="entry name" value="TRYPSIN_DOM"/>
    <property type="match status" value="1"/>
</dbReference>
<dbReference type="FunFam" id="2.40.10.10:FF:000068">
    <property type="entry name" value="transmembrane protease serine 2"/>
    <property type="match status" value="1"/>
</dbReference>
<comment type="caution">
    <text evidence="4">The sequence shown here is derived from an EMBL/GenBank/DDBJ whole genome shotgun (WGS) entry which is preliminary data.</text>
</comment>
<dbReference type="InterPro" id="IPR002172">
    <property type="entry name" value="LDrepeatLR_classA_rpt"/>
</dbReference>
<dbReference type="GO" id="GO:0004252">
    <property type="term" value="F:serine-type endopeptidase activity"/>
    <property type="evidence" value="ECO:0007669"/>
    <property type="project" value="InterPro"/>
</dbReference>
<keyword evidence="1 2" id="KW-1015">Disulfide bond</keyword>
<evidence type="ECO:0000313" key="4">
    <source>
        <dbReference type="EMBL" id="KAF0744880.1"/>
    </source>
</evidence>
<reference evidence="4 5" key="1">
    <citation type="submission" date="2019-08" db="EMBL/GenBank/DDBJ databases">
        <title>Whole genome of Aphis craccivora.</title>
        <authorList>
            <person name="Voronova N.V."/>
            <person name="Shulinski R.S."/>
            <person name="Bandarenka Y.V."/>
            <person name="Zhorov D.G."/>
            <person name="Warner D."/>
        </authorList>
    </citation>
    <scope>NUCLEOTIDE SEQUENCE [LARGE SCALE GENOMIC DNA]</scope>
    <source>
        <strain evidence="4">180601</strain>
        <tissue evidence="4">Whole Body</tissue>
    </source>
</reference>
<dbReference type="SUPFAM" id="SSF57424">
    <property type="entry name" value="LDL receptor-like module"/>
    <property type="match status" value="1"/>
</dbReference>
<dbReference type="PROSITE" id="PS01209">
    <property type="entry name" value="LDLRA_1"/>
    <property type="match status" value="1"/>
</dbReference>
<dbReference type="Pfam" id="PF00057">
    <property type="entry name" value="Ldl_recept_a"/>
    <property type="match status" value="1"/>
</dbReference>
<dbReference type="Pfam" id="PF00089">
    <property type="entry name" value="Trypsin"/>
    <property type="match status" value="1"/>
</dbReference>
<dbReference type="InterPro" id="IPR009003">
    <property type="entry name" value="Peptidase_S1_PA"/>
</dbReference>
<dbReference type="AlphaFoldDB" id="A0A6G0XWE8"/>
<dbReference type="Gene3D" id="2.40.10.10">
    <property type="entry name" value="Trypsin-like serine proteases"/>
    <property type="match status" value="1"/>
</dbReference>
<evidence type="ECO:0000256" key="1">
    <source>
        <dbReference type="ARBA" id="ARBA00023157"/>
    </source>
</evidence>
<dbReference type="Proteomes" id="UP000478052">
    <property type="component" value="Unassembled WGS sequence"/>
</dbReference>
<proteinExistence type="predicted"/>
<protein>
    <submittedName>
        <fullName evidence="4">Chymotrypsin-C-like</fullName>
    </submittedName>
</protein>
<dbReference type="PANTHER" id="PTHR24252:SF7">
    <property type="entry name" value="HYALIN"/>
    <property type="match status" value="1"/>
</dbReference>
<organism evidence="4 5">
    <name type="scientific">Aphis craccivora</name>
    <name type="common">Cowpea aphid</name>
    <dbReference type="NCBI Taxonomy" id="307492"/>
    <lineage>
        <taxon>Eukaryota</taxon>
        <taxon>Metazoa</taxon>
        <taxon>Ecdysozoa</taxon>
        <taxon>Arthropoda</taxon>
        <taxon>Hexapoda</taxon>
        <taxon>Insecta</taxon>
        <taxon>Pterygota</taxon>
        <taxon>Neoptera</taxon>
        <taxon>Paraneoptera</taxon>
        <taxon>Hemiptera</taxon>
        <taxon>Sternorrhyncha</taxon>
        <taxon>Aphidomorpha</taxon>
        <taxon>Aphidoidea</taxon>
        <taxon>Aphididae</taxon>
        <taxon>Aphidini</taxon>
        <taxon>Aphis</taxon>
        <taxon>Aphis</taxon>
    </lineage>
</organism>
<feature type="disulfide bond" evidence="2">
    <location>
        <begin position="19"/>
        <end position="37"/>
    </location>
</feature>